<dbReference type="NCBIfam" id="NF011889">
    <property type="entry name" value="PRK15362.1"/>
    <property type="match status" value="1"/>
</dbReference>
<organism evidence="6">
    <name type="scientific">Salmonella enterica subsp. arizonae serovar 18:z4,z23:- str. CVM N26626</name>
    <dbReference type="NCBI Taxonomy" id="1395119"/>
    <lineage>
        <taxon>Bacteria</taxon>
        <taxon>Pseudomonadati</taxon>
        <taxon>Pseudomonadota</taxon>
        <taxon>Gammaproteobacteria</taxon>
        <taxon>Enterobacterales</taxon>
        <taxon>Enterobacteriaceae</taxon>
        <taxon>Salmonella</taxon>
    </lineage>
</organism>
<evidence type="ECO:0000256" key="4">
    <source>
        <dbReference type="ARBA" id="ARBA00035640"/>
    </source>
</evidence>
<protein>
    <submittedName>
        <fullName evidence="6">Pathogenicity island 2 effector protein SseC</fullName>
    </submittedName>
</protein>
<evidence type="ECO:0000256" key="2">
    <source>
        <dbReference type="ARBA" id="ARBA00022870"/>
    </source>
</evidence>
<evidence type="ECO:0000256" key="1">
    <source>
        <dbReference type="ARBA" id="ARBA00004301"/>
    </source>
</evidence>
<name>A0A3S5YKI6_SALER</name>
<comment type="similarity">
    <text evidence="4">Belongs to the SctE/SipB/YopB family.</text>
</comment>
<accession>A0A3S5YKI6</accession>
<keyword evidence="2" id="KW-0472">Membrane</keyword>
<evidence type="ECO:0000259" key="5">
    <source>
        <dbReference type="Pfam" id="PF04888"/>
    </source>
</evidence>
<dbReference type="EMBL" id="AWRC01000020">
    <property type="protein sequence ID" value="OLW00716.1"/>
    <property type="molecule type" value="Genomic_DNA"/>
</dbReference>
<keyword evidence="3" id="KW-0843">Virulence</keyword>
<gene>
    <name evidence="6" type="ORF">P298_14455</name>
</gene>
<keyword evidence="2" id="KW-1043">Host membrane</keyword>
<dbReference type="Proteomes" id="UP000868500">
    <property type="component" value="Unassembled WGS sequence"/>
</dbReference>
<reference evidence="6" key="1">
    <citation type="submission" date="2013-09" db="EMBL/GenBank/DDBJ databases">
        <title>Salmonella enterica subsp. IIIa serovar 18:z4:z23:-.</title>
        <authorList>
            <person name="Chen Y."/>
            <person name="Li C."/>
            <person name="Mcdermott P."/>
            <person name="Zhao S."/>
        </authorList>
    </citation>
    <scope>NUCLEOTIDE SEQUENCE [LARGE SCALE GENOMIC DNA]</scope>
    <source>
        <strain evidence="6">N26626</strain>
    </source>
</reference>
<dbReference type="AlphaFoldDB" id="A0A3S5YKI6"/>
<feature type="domain" description="Translocator protein BipB-like C-terminal" evidence="5">
    <location>
        <begin position="93"/>
        <end position="485"/>
    </location>
</feature>
<evidence type="ECO:0000313" key="6">
    <source>
        <dbReference type="EMBL" id="OLW00716.1"/>
    </source>
</evidence>
<proteinExistence type="inferred from homology"/>
<sequence>MNRIYSNSDSAAGVNALSHHHLSNVSSVSSGSLAKRHQRVTFAFGNISSACVGTGKISLKEADNALKQLLNAVPGNHKAPPLPDFLQINPTVLSMMMTILILNVFGSSAQSLCQQLERATEVQNTLRDKQVKEYQEQIQKAIEQADKARKAGIFGAIFDWITGIFETVIGAFKVVEGFLSDNPAEMASGVAYMAAGCAGMVKAGAETAMLFGADPDTCKAIINVTSKIQLGCETVALALDVFQIGRAFMATRALSGAAEKVLDSGFGEELAERMAGAGAGAGEAEIDALAEEFGRQVCENFSKQFESLDREMVELGEMEEESAEFSRTAEKNMTRRAGKSFTKEGVKAMVKEAAKEALEKCAQQEGEKFLLKNFRNKVLFNMFKKIMSALLSDCSFKGLQAIRCATEGGNQTNAGVIKAEKAKLEKKIEQLITQQRFQDFIMEQTEGQKKMEQKRLQALYKGSGAALKDVLDIIDSYSCVQAKIAGWRA</sequence>
<comment type="subcellular location">
    <subcellularLocation>
        <location evidence="1">Host membrane</location>
        <topology evidence="1">Multi-pass membrane protein</topology>
    </subcellularLocation>
</comment>
<dbReference type="GO" id="GO:0033644">
    <property type="term" value="C:host cell membrane"/>
    <property type="evidence" value="ECO:0007669"/>
    <property type="project" value="UniProtKB-SubCell"/>
</dbReference>
<comment type="caution">
    <text evidence="6">The sequence shown here is derived from an EMBL/GenBank/DDBJ whole genome shotgun (WGS) entry which is preliminary data.</text>
</comment>
<dbReference type="Pfam" id="PF04888">
    <property type="entry name" value="SseC"/>
    <property type="match status" value="1"/>
</dbReference>
<evidence type="ECO:0000256" key="3">
    <source>
        <dbReference type="ARBA" id="ARBA00023026"/>
    </source>
</evidence>
<dbReference type="InterPro" id="IPR006972">
    <property type="entry name" value="BipB-like_C"/>
</dbReference>
<dbReference type="OrthoDB" id="6479672at2"/>